<dbReference type="AlphaFoldDB" id="U2V1T1"/>
<dbReference type="Gene3D" id="3.40.1410.10">
    <property type="entry name" value="Chorismate lyase-like"/>
    <property type="match status" value="1"/>
</dbReference>
<dbReference type="Pfam" id="PF00392">
    <property type="entry name" value="GntR"/>
    <property type="match status" value="1"/>
</dbReference>
<dbReference type="InterPro" id="IPR000524">
    <property type="entry name" value="Tscrpt_reg_HTH_GntR"/>
</dbReference>
<dbReference type="PANTHER" id="PTHR47514:SF1">
    <property type="entry name" value="TRANSKETOLASE N-TERMINAL SECTION-RELATED"/>
    <property type="match status" value="1"/>
</dbReference>
<keyword evidence="3" id="KW-0805">Transcription regulation</keyword>
<dbReference type="Pfam" id="PF07702">
    <property type="entry name" value="UTRA"/>
    <property type="match status" value="1"/>
</dbReference>
<dbReference type="InterPro" id="IPR036390">
    <property type="entry name" value="WH_DNA-bd_sf"/>
</dbReference>
<evidence type="ECO:0000259" key="7">
    <source>
        <dbReference type="PROSITE" id="PS50949"/>
    </source>
</evidence>
<dbReference type="GO" id="GO:0003700">
    <property type="term" value="F:DNA-binding transcription factor activity"/>
    <property type="evidence" value="ECO:0007669"/>
    <property type="project" value="InterPro"/>
</dbReference>
<evidence type="ECO:0000256" key="6">
    <source>
        <dbReference type="ARBA" id="ARBA00023163"/>
    </source>
</evidence>
<dbReference type="PROSITE" id="PS50949">
    <property type="entry name" value="HTH_GNTR"/>
    <property type="match status" value="1"/>
</dbReference>
<dbReference type="GO" id="GO:0003677">
    <property type="term" value="F:DNA binding"/>
    <property type="evidence" value="ECO:0007669"/>
    <property type="project" value="UniProtKB-KW"/>
</dbReference>
<dbReference type="InterPro" id="IPR029061">
    <property type="entry name" value="THDP-binding"/>
</dbReference>
<comment type="cofactor">
    <cofactor evidence="1">
        <name>thiamine diphosphate</name>
        <dbReference type="ChEBI" id="CHEBI:58937"/>
    </cofactor>
</comment>
<gene>
    <name evidence="8" type="ORF">HMPREF1316_1852</name>
</gene>
<sequence>MIWIGQRDGWAMTGDRARFPTPETLDATRGQVDELGQSGPLHARLASLLRQKIVDREWPSGMALPSEAELMEQFCMSRGTVRRALSSLVQDGYIVTRKGSGSFVAEGGLPRPATRRPLSFAALFRERGLRFTTRVLSQSVMGAPRNVAIHLGVGEGSPVLFLRRIRSVGARPLVCQESWESLRPCPGLERADFTEESLFDAVERTSGRHIGSSVVHYSSQRVGRAHAPLLASEPESSTLVLEQDICLTDGTPIEWSVTWMRPGTPVVGVSVEGPVREAAPSVGADGAEGGAGAAALRRELDLRALEIRRGVLEIAHRYPHMPFHLGGALSMAEVVAVLLGHVMHTGADGTPWERRDRLVVSKAHASVALYPALLRAGIISQDDLDRGLFGPDAVLFKHPHRDPGRGIELSGGSLGMGLGYACGLALALRRRQLPARVFCIVGDGECDEGSVWESAAFAGHQRLSNLTVVVDANGMQLDGPTAQVLDNGPLRRKFEAFGFAVAETDGHDVLALARALAAPHEGPLAVVARTVKGRGLSRAENNVAWHDIALAQDDYERARVELGQREEAIRHG</sequence>
<reference evidence="8 9" key="1">
    <citation type="submission" date="2013-08" db="EMBL/GenBank/DDBJ databases">
        <authorList>
            <person name="Durkin A.S."/>
            <person name="Haft D.R."/>
            <person name="McCorrison J."/>
            <person name="Torralba M."/>
            <person name="Gillis M."/>
            <person name="Haft D.H."/>
            <person name="Methe B."/>
            <person name="Sutton G."/>
            <person name="Nelson K.E."/>
        </authorList>
    </citation>
    <scope>NUCLEOTIDE SEQUENCE [LARGE SCALE GENOMIC DNA]</scope>
    <source>
        <strain evidence="8 9">F0195</strain>
    </source>
</reference>
<evidence type="ECO:0000256" key="1">
    <source>
        <dbReference type="ARBA" id="ARBA00001964"/>
    </source>
</evidence>
<dbReference type="Pfam" id="PF00456">
    <property type="entry name" value="Transketolase_N"/>
    <property type="match status" value="1"/>
</dbReference>
<feature type="domain" description="HTH gntR-type" evidence="7">
    <location>
        <begin position="39"/>
        <end position="107"/>
    </location>
</feature>
<keyword evidence="6" id="KW-0804">Transcription</keyword>
<evidence type="ECO:0000313" key="8">
    <source>
        <dbReference type="EMBL" id="ERL09297.1"/>
    </source>
</evidence>
<dbReference type="PANTHER" id="PTHR47514">
    <property type="entry name" value="TRANSKETOLASE N-TERMINAL SECTION-RELATED"/>
    <property type="match status" value="1"/>
</dbReference>
<dbReference type="Gene3D" id="1.10.10.10">
    <property type="entry name" value="Winged helix-like DNA-binding domain superfamily/Winged helix DNA-binding domain"/>
    <property type="match status" value="1"/>
</dbReference>
<dbReference type="SMART" id="SM00866">
    <property type="entry name" value="UTRA"/>
    <property type="match status" value="1"/>
</dbReference>
<dbReference type="Proteomes" id="UP000016638">
    <property type="component" value="Unassembled WGS sequence"/>
</dbReference>
<dbReference type="eggNOG" id="COG3959">
    <property type="taxonomic scope" value="Bacteria"/>
</dbReference>
<dbReference type="InterPro" id="IPR036388">
    <property type="entry name" value="WH-like_DNA-bd_sf"/>
</dbReference>
<dbReference type="STRING" id="1125712.HMPREF1316_1852"/>
<dbReference type="eggNOG" id="COG2188">
    <property type="taxonomic scope" value="Bacteria"/>
</dbReference>
<comment type="similarity">
    <text evidence="2">Belongs to the transketolase family.</text>
</comment>
<dbReference type="InterPro" id="IPR011663">
    <property type="entry name" value="UTRA"/>
</dbReference>
<protein>
    <submittedName>
        <fullName evidence="8">Transketolase, thiamine pyrophosphate-binding domain protein</fullName>
    </submittedName>
</protein>
<evidence type="ECO:0000256" key="4">
    <source>
        <dbReference type="ARBA" id="ARBA00023052"/>
    </source>
</evidence>
<comment type="caution">
    <text evidence="8">The sequence shown here is derived from an EMBL/GenBank/DDBJ whole genome shotgun (WGS) entry which is preliminary data.</text>
</comment>
<evidence type="ECO:0000256" key="3">
    <source>
        <dbReference type="ARBA" id="ARBA00023015"/>
    </source>
</evidence>
<dbReference type="InterPro" id="IPR005474">
    <property type="entry name" value="Transketolase_N"/>
</dbReference>
<keyword evidence="5" id="KW-0238">DNA-binding</keyword>
<dbReference type="InterPro" id="IPR028978">
    <property type="entry name" value="Chorismate_lyase_/UTRA_dom_sf"/>
</dbReference>
<dbReference type="EMBL" id="AWEZ01000030">
    <property type="protein sequence ID" value="ERL09297.1"/>
    <property type="molecule type" value="Genomic_DNA"/>
</dbReference>
<dbReference type="CDD" id="cd07377">
    <property type="entry name" value="WHTH_GntR"/>
    <property type="match status" value="1"/>
</dbReference>
<dbReference type="GO" id="GO:0000287">
    <property type="term" value="F:magnesium ion binding"/>
    <property type="evidence" value="ECO:0007669"/>
    <property type="project" value="UniProtKB-ARBA"/>
</dbReference>
<dbReference type="SUPFAM" id="SSF46785">
    <property type="entry name" value="Winged helix' DNA-binding domain"/>
    <property type="match status" value="1"/>
</dbReference>
<dbReference type="SUPFAM" id="SSF64288">
    <property type="entry name" value="Chorismate lyase-like"/>
    <property type="match status" value="1"/>
</dbReference>
<name>U2V1T1_9ACTN</name>
<proteinExistence type="inferred from homology"/>
<organism evidence="8 9">
    <name type="scientific">Olsenella profusa F0195</name>
    <dbReference type="NCBI Taxonomy" id="1125712"/>
    <lineage>
        <taxon>Bacteria</taxon>
        <taxon>Bacillati</taxon>
        <taxon>Actinomycetota</taxon>
        <taxon>Coriobacteriia</taxon>
        <taxon>Coriobacteriales</taxon>
        <taxon>Atopobiaceae</taxon>
        <taxon>Olsenella</taxon>
    </lineage>
</organism>
<evidence type="ECO:0000256" key="2">
    <source>
        <dbReference type="ARBA" id="ARBA00007131"/>
    </source>
</evidence>
<dbReference type="Gene3D" id="3.40.50.970">
    <property type="match status" value="1"/>
</dbReference>
<evidence type="ECO:0000256" key="5">
    <source>
        <dbReference type="ARBA" id="ARBA00023125"/>
    </source>
</evidence>
<accession>U2V1T1</accession>
<keyword evidence="9" id="KW-1185">Reference proteome</keyword>
<dbReference type="PATRIC" id="fig|1125712.3.peg.794"/>
<keyword evidence="4" id="KW-0786">Thiamine pyrophosphate</keyword>
<dbReference type="SUPFAM" id="SSF52518">
    <property type="entry name" value="Thiamin diphosphate-binding fold (THDP-binding)"/>
    <property type="match status" value="1"/>
</dbReference>
<dbReference type="SMART" id="SM00345">
    <property type="entry name" value="HTH_GNTR"/>
    <property type="match status" value="1"/>
</dbReference>
<evidence type="ECO:0000313" key="9">
    <source>
        <dbReference type="Proteomes" id="UP000016638"/>
    </source>
</evidence>
<dbReference type="PRINTS" id="PR00035">
    <property type="entry name" value="HTHGNTR"/>
</dbReference>